<keyword evidence="2" id="KW-1185">Reference proteome</keyword>
<dbReference type="EMBL" id="JAJSOF020000029">
    <property type="protein sequence ID" value="KAJ4432540.1"/>
    <property type="molecule type" value="Genomic_DNA"/>
</dbReference>
<sequence length="163" mass="18558">MLNHVNIHSTSTRKVNAIATTVNNEHTSRKGPSNRRYQVSNSSIQRLFSTMNSIWTDEKSRMRIETVKASLQVKTKFHVSCEELSVKLYGNEQIFKKIYSSDKHTDALVAVVAVRWSQASTPRHTTARSPTDSRTWRRAYIQNRLGVRNIGDRAPTRVQCLGG</sequence>
<evidence type="ECO:0000313" key="2">
    <source>
        <dbReference type="Proteomes" id="UP001148838"/>
    </source>
</evidence>
<organism evidence="1 2">
    <name type="scientific">Periplaneta americana</name>
    <name type="common">American cockroach</name>
    <name type="synonym">Blatta americana</name>
    <dbReference type="NCBI Taxonomy" id="6978"/>
    <lineage>
        <taxon>Eukaryota</taxon>
        <taxon>Metazoa</taxon>
        <taxon>Ecdysozoa</taxon>
        <taxon>Arthropoda</taxon>
        <taxon>Hexapoda</taxon>
        <taxon>Insecta</taxon>
        <taxon>Pterygota</taxon>
        <taxon>Neoptera</taxon>
        <taxon>Polyneoptera</taxon>
        <taxon>Dictyoptera</taxon>
        <taxon>Blattodea</taxon>
        <taxon>Blattoidea</taxon>
        <taxon>Blattidae</taxon>
        <taxon>Blattinae</taxon>
        <taxon>Periplaneta</taxon>
    </lineage>
</organism>
<gene>
    <name evidence="1" type="ORF">ANN_21163</name>
</gene>
<proteinExistence type="predicted"/>
<name>A0ABQ8SFQ6_PERAM</name>
<protein>
    <submittedName>
        <fullName evidence="1">Uncharacterized protein</fullName>
    </submittedName>
</protein>
<evidence type="ECO:0000313" key="1">
    <source>
        <dbReference type="EMBL" id="KAJ4432540.1"/>
    </source>
</evidence>
<accession>A0ABQ8SFQ6</accession>
<reference evidence="1 2" key="1">
    <citation type="journal article" date="2022" name="Allergy">
        <title>Genome assembly and annotation of Periplaneta americana reveal a comprehensive cockroach allergen profile.</title>
        <authorList>
            <person name="Wang L."/>
            <person name="Xiong Q."/>
            <person name="Saelim N."/>
            <person name="Wang L."/>
            <person name="Nong W."/>
            <person name="Wan A.T."/>
            <person name="Shi M."/>
            <person name="Liu X."/>
            <person name="Cao Q."/>
            <person name="Hui J.H.L."/>
            <person name="Sookrung N."/>
            <person name="Leung T.F."/>
            <person name="Tungtrongchitr A."/>
            <person name="Tsui S.K.W."/>
        </authorList>
    </citation>
    <scope>NUCLEOTIDE SEQUENCE [LARGE SCALE GENOMIC DNA]</scope>
    <source>
        <strain evidence="1">PWHHKU_190912</strain>
    </source>
</reference>
<dbReference type="Proteomes" id="UP001148838">
    <property type="component" value="Unassembled WGS sequence"/>
</dbReference>
<comment type="caution">
    <text evidence="1">The sequence shown here is derived from an EMBL/GenBank/DDBJ whole genome shotgun (WGS) entry which is preliminary data.</text>
</comment>